<accession>A0AAD9JFM7</accession>
<evidence type="ECO:0000313" key="2">
    <source>
        <dbReference type="Proteomes" id="UP001209878"/>
    </source>
</evidence>
<evidence type="ECO:0000313" key="1">
    <source>
        <dbReference type="EMBL" id="KAK2152268.1"/>
    </source>
</evidence>
<dbReference type="Proteomes" id="UP001209878">
    <property type="component" value="Unassembled WGS sequence"/>
</dbReference>
<dbReference type="AlphaFoldDB" id="A0AAD9JFM7"/>
<sequence>MKQDPLLFVIMSRRKTTDYVAVFKEMLRILVKELGLRTAYTRQIVIRGQIRQLMALPNLPAAHIPPAFEKLKATCGHCPQLTALTKYLSKTWVFSTSRPPASWTTFKRSIRLVAHRRLYRHQTKVFKSRQEALQEMWCQYEQTERMSTSEYLRRCSDLVDIFED</sequence>
<organism evidence="1 2">
    <name type="scientific">Ridgeia piscesae</name>
    <name type="common">Tubeworm</name>
    <dbReference type="NCBI Taxonomy" id="27915"/>
    <lineage>
        <taxon>Eukaryota</taxon>
        <taxon>Metazoa</taxon>
        <taxon>Spiralia</taxon>
        <taxon>Lophotrochozoa</taxon>
        <taxon>Annelida</taxon>
        <taxon>Polychaeta</taxon>
        <taxon>Sedentaria</taxon>
        <taxon>Canalipalpata</taxon>
        <taxon>Sabellida</taxon>
        <taxon>Siboglinidae</taxon>
        <taxon>Ridgeia</taxon>
    </lineage>
</organism>
<gene>
    <name evidence="1" type="ORF">NP493_2494g00018</name>
</gene>
<protein>
    <submittedName>
        <fullName evidence="1">Uncharacterized protein</fullName>
    </submittedName>
</protein>
<dbReference type="EMBL" id="JAODUO010002482">
    <property type="protein sequence ID" value="KAK2152268.1"/>
    <property type="molecule type" value="Genomic_DNA"/>
</dbReference>
<reference evidence="1" key="1">
    <citation type="journal article" date="2023" name="Mol. Biol. Evol.">
        <title>Third-Generation Sequencing Reveals the Adaptive Role of the Epigenome in Three Deep-Sea Polychaetes.</title>
        <authorList>
            <person name="Perez M."/>
            <person name="Aroh O."/>
            <person name="Sun Y."/>
            <person name="Lan Y."/>
            <person name="Juniper S.K."/>
            <person name="Young C.R."/>
            <person name="Angers B."/>
            <person name="Qian P.Y."/>
        </authorList>
    </citation>
    <scope>NUCLEOTIDE SEQUENCE</scope>
    <source>
        <strain evidence="1">R07B-5</strain>
    </source>
</reference>
<name>A0AAD9JFM7_RIDPI</name>
<keyword evidence="2" id="KW-1185">Reference proteome</keyword>
<comment type="caution">
    <text evidence="1">The sequence shown here is derived from an EMBL/GenBank/DDBJ whole genome shotgun (WGS) entry which is preliminary data.</text>
</comment>
<proteinExistence type="predicted"/>